<name>A0ABW4TBP2_9ACTN</name>
<dbReference type="PROSITE" id="PS00041">
    <property type="entry name" value="HTH_ARAC_FAMILY_1"/>
    <property type="match status" value="1"/>
</dbReference>
<evidence type="ECO:0000256" key="1">
    <source>
        <dbReference type="ARBA" id="ARBA00023015"/>
    </source>
</evidence>
<dbReference type="EMBL" id="JBHUFV010000083">
    <property type="protein sequence ID" value="MFD1939437.1"/>
    <property type="molecule type" value="Genomic_DNA"/>
</dbReference>
<sequence>MHDAMLTRAPSRTLEQNDRRLVFASGGLTVFAEDGPASVARHLHPAWKVVLPDRGPAEAGRISAAGLLVPPQLAHTAAVTSAYTALFVDPWLLPPSRPEVAALDARAVRRVRAAMAAGADAAMAELGALVGVGAALDPRVAHALERAADLASLDSIAAEVGLSAPRLRALVRESVGIPLVRLRQWARLRTAVAHLGRSSVASAAAMAGFADQAHLTRTSRAFLGRTPVSLRTT</sequence>
<dbReference type="Gene3D" id="1.10.10.60">
    <property type="entry name" value="Homeodomain-like"/>
    <property type="match status" value="1"/>
</dbReference>
<dbReference type="InterPro" id="IPR018062">
    <property type="entry name" value="HTH_AraC-typ_CS"/>
</dbReference>
<gene>
    <name evidence="5" type="ORF">ACFSKW_49050</name>
</gene>
<protein>
    <submittedName>
        <fullName evidence="5">Helix-turn-helix domain-containing protein</fullName>
    </submittedName>
</protein>
<keyword evidence="3" id="KW-0804">Transcription</keyword>
<evidence type="ECO:0000256" key="2">
    <source>
        <dbReference type="ARBA" id="ARBA00023125"/>
    </source>
</evidence>
<accession>A0ABW4TBP2</accession>
<dbReference type="PROSITE" id="PS01124">
    <property type="entry name" value="HTH_ARAC_FAMILY_2"/>
    <property type="match status" value="1"/>
</dbReference>
<proteinExistence type="predicted"/>
<keyword evidence="1" id="KW-0805">Transcription regulation</keyword>
<comment type="caution">
    <text evidence="5">The sequence shown here is derived from an EMBL/GenBank/DDBJ whole genome shotgun (WGS) entry which is preliminary data.</text>
</comment>
<dbReference type="SMART" id="SM00342">
    <property type="entry name" value="HTH_ARAC"/>
    <property type="match status" value="1"/>
</dbReference>
<evidence type="ECO:0000313" key="6">
    <source>
        <dbReference type="Proteomes" id="UP001597368"/>
    </source>
</evidence>
<evidence type="ECO:0000259" key="4">
    <source>
        <dbReference type="PROSITE" id="PS01124"/>
    </source>
</evidence>
<dbReference type="Proteomes" id="UP001597368">
    <property type="component" value="Unassembled WGS sequence"/>
</dbReference>
<evidence type="ECO:0000313" key="5">
    <source>
        <dbReference type="EMBL" id="MFD1939437.1"/>
    </source>
</evidence>
<reference evidence="6" key="1">
    <citation type="journal article" date="2019" name="Int. J. Syst. Evol. Microbiol.">
        <title>The Global Catalogue of Microorganisms (GCM) 10K type strain sequencing project: providing services to taxonomists for standard genome sequencing and annotation.</title>
        <authorList>
            <consortium name="The Broad Institute Genomics Platform"/>
            <consortium name="The Broad Institute Genome Sequencing Center for Infectious Disease"/>
            <person name="Wu L."/>
            <person name="Ma J."/>
        </authorList>
    </citation>
    <scope>NUCLEOTIDE SEQUENCE [LARGE SCALE GENOMIC DNA]</scope>
    <source>
        <strain evidence="6">ICMP 6774ER</strain>
    </source>
</reference>
<organism evidence="5 6">
    <name type="scientific">Nonomuraea mangrovi</name>
    <dbReference type="NCBI Taxonomy" id="2316207"/>
    <lineage>
        <taxon>Bacteria</taxon>
        <taxon>Bacillati</taxon>
        <taxon>Actinomycetota</taxon>
        <taxon>Actinomycetes</taxon>
        <taxon>Streptosporangiales</taxon>
        <taxon>Streptosporangiaceae</taxon>
        <taxon>Nonomuraea</taxon>
    </lineage>
</organism>
<keyword evidence="6" id="KW-1185">Reference proteome</keyword>
<evidence type="ECO:0000256" key="3">
    <source>
        <dbReference type="ARBA" id="ARBA00023163"/>
    </source>
</evidence>
<dbReference type="Pfam" id="PF12833">
    <property type="entry name" value="HTH_18"/>
    <property type="match status" value="1"/>
</dbReference>
<keyword evidence="2" id="KW-0238">DNA-binding</keyword>
<dbReference type="InterPro" id="IPR018060">
    <property type="entry name" value="HTH_AraC"/>
</dbReference>
<feature type="domain" description="HTH araC/xylS-type" evidence="4">
    <location>
        <begin position="134"/>
        <end position="233"/>
    </location>
</feature>